<dbReference type="AlphaFoldDB" id="A0AAV4EYX3"/>
<feature type="region of interest" description="Disordered" evidence="7">
    <location>
        <begin position="236"/>
        <end position="282"/>
    </location>
</feature>
<keyword evidence="4" id="KW-0238">DNA-binding</keyword>
<dbReference type="Gene3D" id="1.20.5.170">
    <property type="match status" value="1"/>
</dbReference>
<evidence type="ECO:0000256" key="6">
    <source>
        <dbReference type="ARBA" id="ARBA00023242"/>
    </source>
</evidence>
<evidence type="ECO:0000256" key="1">
    <source>
        <dbReference type="ARBA" id="ARBA00004123"/>
    </source>
</evidence>
<evidence type="ECO:0000256" key="3">
    <source>
        <dbReference type="ARBA" id="ARBA00023015"/>
    </source>
</evidence>
<reference evidence="9 10" key="1">
    <citation type="journal article" date="2021" name="Elife">
        <title>Chloroplast acquisition without the gene transfer in kleptoplastic sea slugs, Plakobranchus ocellatus.</title>
        <authorList>
            <person name="Maeda T."/>
            <person name="Takahashi S."/>
            <person name="Yoshida T."/>
            <person name="Shimamura S."/>
            <person name="Takaki Y."/>
            <person name="Nagai Y."/>
            <person name="Toyoda A."/>
            <person name="Suzuki Y."/>
            <person name="Arimoto A."/>
            <person name="Ishii H."/>
            <person name="Satoh N."/>
            <person name="Nishiyama T."/>
            <person name="Hasebe M."/>
            <person name="Maruyama T."/>
            <person name="Minagawa J."/>
            <person name="Obokata J."/>
            <person name="Shigenobu S."/>
        </authorList>
    </citation>
    <scope>NUCLEOTIDE SEQUENCE [LARGE SCALE GENOMIC DNA]</scope>
</reference>
<dbReference type="SUPFAM" id="SSF57959">
    <property type="entry name" value="Leucine zipper domain"/>
    <property type="match status" value="1"/>
</dbReference>
<dbReference type="SMART" id="SM00338">
    <property type="entry name" value="BRLZ"/>
    <property type="match status" value="1"/>
</dbReference>
<dbReference type="GO" id="GO:0000981">
    <property type="term" value="F:DNA-binding transcription factor activity, RNA polymerase II-specific"/>
    <property type="evidence" value="ECO:0007669"/>
    <property type="project" value="TreeGrafter"/>
</dbReference>
<evidence type="ECO:0000256" key="7">
    <source>
        <dbReference type="SAM" id="MobiDB-lite"/>
    </source>
</evidence>
<dbReference type="Pfam" id="PF07716">
    <property type="entry name" value="bZIP_2"/>
    <property type="match status" value="1"/>
</dbReference>
<gene>
    <name evidence="9" type="ORF">ElyMa_003659400</name>
</gene>
<proteinExistence type="inferred from homology"/>
<dbReference type="InterPro" id="IPR040223">
    <property type="entry name" value="PAR_bZIP"/>
</dbReference>
<dbReference type="InterPro" id="IPR046347">
    <property type="entry name" value="bZIP_sf"/>
</dbReference>
<dbReference type="FunFam" id="1.20.5.170:FF:000025">
    <property type="entry name" value="nuclear factor interleukin-3-regulated protein-like"/>
    <property type="match status" value="1"/>
</dbReference>
<name>A0AAV4EYX3_9GAST</name>
<feature type="region of interest" description="Disordered" evidence="7">
    <location>
        <begin position="45"/>
        <end position="107"/>
    </location>
</feature>
<accession>A0AAV4EYX3</accession>
<feature type="domain" description="BZIP" evidence="8">
    <location>
        <begin position="163"/>
        <end position="222"/>
    </location>
</feature>
<feature type="compositionally biased region" description="Low complexity" evidence="7">
    <location>
        <begin position="236"/>
        <end position="277"/>
    </location>
</feature>
<dbReference type="InterPro" id="IPR004827">
    <property type="entry name" value="bZIP"/>
</dbReference>
<dbReference type="EMBL" id="BMAT01007491">
    <property type="protein sequence ID" value="GFR65480.1"/>
    <property type="molecule type" value="Genomic_DNA"/>
</dbReference>
<dbReference type="GO" id="GO:0000978">
    <property type="term" value="F:RNA polymerase II cis-regulatory region sequence-specific DNA binding"/>
    <property type="evidence" value="ECO:0007669"/>
    <property type="project" value="TreeGrafter"/>
</dbReference>
<feature type="compositionally biased region" description="Low complexity" evidence="7">
    <location>
        <begin position="54"/>
        <end position="93"/>
    </location>
</feature>
<dbReference type="PROSITE" id="PS50217">
    <property type="entry name" value="BZIP"/>
    <property type="match status" value="1"/>
</dbReference>
<evidence type="ECO:0000256" key="2">
    <source>
        <dbReference type="ARBA" id="ARBA00006079"/>
    </source>
</evidence>
<dbReference type="CDD" id="cd14695">
    <property type="entry name" value="bZIP_HLF"/>
    <property type="match status" value="1"/>
</dbReference>
<evidence type="ECO:0000256" key="5">
    <source>
        <dbReference type="ARBA" id="ARBA00023163"/>
    </source>
</evidence>
<dbReference type="PANTHER" id="PTHR11988:SF55">
    <property type="entry name" value="BZIP DOMAIN-CONTAINING PROTEIN"/>
    <property type="match status" value="1"/>
</dbReference>
<protein>
    <submittedName>
        <fullName evidence="9">D site-binding protein</fullName>
    </submittedName>
</protein>
<dbReference type="GO" id="GO:0005634">
    <property type="term" value="C:nucleus"/>
    <property type="evidence" value="ECO:0007669"/>
    <property type="project" value="UniProtKB-SubCell"/>
</dbReference>
<feature type="region of interest" description="Disordered" evidence="7">
    <location>
        <begin position="144"/>
        <end position="186"/>
    </location>
</feature>
<dbReference type="SUPFAM" id="SSF81995">
    <property type="entry name" value="beta-sandwich domain of Sec23/24"/>
    <property type="match status" value="1"/>
</dbReference>
<keyword evidence="3" id="KW-0805">Transcription regulation</keyword>
<keyword evidence="5" id="KW-0804">Transcription</keyword>
<evidence type="ECO:0000313" key="9">
    <source>
        <dbReference type="EMBL" id="GFR65480.1"/>
    </source>
</evidence>
<dbReference type="PANTHER" id="PTHR11988">
    <property type="entry name" value="THYROTROPH EMBRYONIC FACTOR RELATED"/>
    <property type="match status" value="1"/>
</dbReference>
<keyword evidence="6" id="KW-0539">Nucleus</keyword>
<evidence type="ECO:0000313" key="10">
    <source>
        <dbReference type="Proteomes" id="UP000762676"/>
    </source>
</evidence>
<comment type="caution">
    <text evidence="9">The sequence shown here is derived from an EMBL/GenBank/DDBJ whole genome shotgun (WGS) entry which is preliminary data.</text>
</comment>
<comment type="similarity">
    <text evidence="2">Belongs to the bZIP family. NFIL3 subfamily.</text>
</comment>
<feature type="compositionally biased region" description="Basic and acidic residues" evidence="7">
    <location>
        <begin position="153"/>
        <end position="186"/>
    </location>
</feature>
<organism evidence="9 10">
    <name type="scientific">Elysia marginata</name>
    <dbReference type="NCBI Taxonomy" id="1093978"/>
    <lineage>
        <taxon>Eukaryota</taxon>
        <taxon>Metazoa</taxon>
        <taxon>Spiralia</taxon>
        <taxon>Lophotrochozoa</taxon>
        <taxon>Mollusca</taxon>
        <taxon>Gastropoda</taxon>
        <taxon>Heterobranchia</taxon>
        <taxon>Euthyneura</taxon>
        <taxon>Panpulmonata</taxon>
        <taxon>Sacoglossa</taxon>
        <taxon>Placobranchoidea</taxon>
        <taxon>Plakobranchidae</taxon>
        <taxon>Elysia</taxon>
    </lineage>
</organism>
<dbReference type="Proteomes" id="UP000762676">
    <property type="component" value="Unassembled WGS sequence"/>
</dbReference>
<keyword evidence="10" id="KW-1185">Reference proteome</keyword>
<comment type="subcellular location">
    <subcellularLocation>
        <location evidence="1">Nucleus</location>
    </subcellularLocation>
</comment>
<evidence type="ECO:0000256" key="4">
    <source>
        <dbReference type="ARBA" id="ARBA00023125"/>
    </source>
</evidence>
<evidence type="ECO:0000259" key="8">
    <source>
        <dbReference type="PROSITE" id="PS50217"/>
    </source>
</evidence>
<sequence>MNVDNGVSYGSSNGAAGYGDDPAAFVLPELNDASADAAGFFFGDQLMGHGMPDQQPQQQHQQMMMHQQPQPQQQPPQQQQQHQPQQQQQQQPMGYPMSPSPNSMMRLNCDGHIKIKVLMLLLKSARVSGISSPALARALSTLSADRNRRPRSEKKPIPDEQKDDKYFERRRRNNEAAKKSRDARKAREDELAIRASYLEKDNSILKVQVHSMREEAMKMRELWVAKCQGLAISRQQMQQQQQQQQQQPQQPQHPQQMVQGPPPQQQNQMQMNNGQPPNGRPGLMLNQVIGHL</sequence>